<keyword evidence="3" id="KW-1133">Transmembrane helix</keyword>
<feature type="transmembrane region" description="Helical" evidence="3">
    <location>
        <begin position="7"/>
        <end position="24"/>
    </location>
</feature>
<dbReference type="PANTHER" id="PTHR44227">
    <property type="match status" value="1"/>
</dbReference>
<organism evidence="4 6">
    <name type="scientific">Phocaeicola sartorii</name>
    <dbReference type="NCBI Taxonomy" id="671267"/>
    <lineage>
        <taxon>Bacteria</taxon>
        <taxon>Pseudomonadati</taxon>
        <taxon>Bacteroidota</taxon>
        <taxon>Bacteroidia</taxon>
        <taxon>Bacteroidales</taxon>
        <taxon>Bacteroidaceae</taxon>
        <taxon>Phocaeicola</taxon>
    </lineage>
</organism>
<dbReference type="Proteomes" id="UP000310760">
    <property type="component" value="Unassembled WGS sequence"/>
</dbReference>
<keyword evidence="2" id="KW-0802">TPR repeat</keyword>
<feature type="transmembrane region" description="Helical" evidence="3">
    <location>
        <begin position="86"/>
        <end position="106"/>
    </location>
</feature>
<feature type="transmembrane region" description="Helical" evidence="3">
    <location>
        <begin position="118"/>
        <end position="137"/>
    </location>
</feature>
<dbReference type="EMBL" id="ASSP01000018">
    <property type="protein sequence ID" value="EOS11226.1"/>
    <property type="molecule type" value="Genomic_DNA"/>
</dbReference>
<sequence length="425" mass="50348">MKKKEIYIYVIILIAVSIAIYYPVTDYPFMKSWDDQWQVLNFYTTNGLSMNSIISIFSTFYNGQYSPLNQLYYTAIFHYFGFNASVFHLFSLLWHVGYTILIFCFIHKLLNEYHRKPAHANMLIALGVSISVAIHPVNAEVVSWLSASKVLLCSFFYMASLLCYLCYIKNERTILYIGSLFFFLCAFFCKEQAVTLPLCLLLIDWFVRRNMHSKMIIIEKIPFFTMTLCMLAVTFASYQETFIDVVTDNNNYPLFQRIIFCGYAICEYIQKTLLPMNLQYIYPYPMNVGDSLPVRFYFYLLIVPALGYIIYMCRNQKIIIFGILFFLIQLSLFLHIIPLPRFTITADRYLYIASIGLLFMLSYYFHYAVWLYCAKWKYICIPTLIILLGIIGCYTRHCSQKWESEKSLKYEIKQILEERKKFYNY</sequence>
<evidence type="ECO:0000256" key="3">
    <source>
        <dbReference type="SAM" id="Phobius"/>
    </source>
</evidence>
<dbReference type="EMBL" id="SRYJ01000020">
    <property type="protein sequence ID" value="TGY70303.1"/>
    <property type="molecule type" value="Genomic_DNA"/>
</dbReference>
<dbReference type="OrthoDB" id="1100887at2"/>
<feature type="transmembrane region" description="Helical" evidence="3">
    <location>
        <begin position="215"/>
        <end position="236"/>
    </location>
</feature>
<feature type="transmembrane region" description="Helical" evidence="3">
    <location>
        <begin position="318"/>
        <end position="337"/>
    </location>
</feature>
<dbReference type="InterPro" id="IPR052346">
    <property type="entry name" value="O-mannosyl-transferase_TMTC"/>
</dbReference>
<dbReference type="HOGENOM" id="CLU_011615_5_0_10"/>
<evidence type="ECO:0000256" key="1">
    <source>
        <dbReference type="ARBA" id="ARBA00022737"/>
    </source>
</evidence>
<reference evidence="5 7" key="2">
    <citation type="submission" date="2019-04" db="EMBL/GenBank/DDBJ databases">
        <title>Microbes associate with the intestines of laboratory mice.</title>
        <authorList>
            <person name="Navarre W."/>
            <person name="Wong E."/>
            <person name="Huang K."/>
            <person name="Tropini C."/>
            <person name="Ng K."/>
            <person name="Yu B."/>
        </authorList>
    </citation>
    <scope>NUCLEOTIDE SEQUENCE [LARGE SCALE GENOMIC DNA]</scope>
    <source>
        <strain evidence="5 7">NM22_B1</strain>
    </source>
</reference>
<evidence type="ECO:0000313" key="6">
    <source>
        <dbReference type="Proteomes" id="UP000014200"/>
    </source>
</evidence>
<evidence type="ECO:0000313" key="5">
    <source>
        <dbReference type="EMBL" id="TGY70303.1"/>
    </source>
</evidence>
<feature type="transmembrane region" description="Helical" evidence="3">
    <location>
        <begin position="296"/>
        <end position="312"/>
    </location>
</feature>
<feature type="transmembrane region" description="Helical" evidence="3">
    <location>
        <begin position="180"/>
        <end position="203"/>
    </location>
</feature>
<dbReference type="AlphaFoldDB" id="R9I542"/>
<dbReference type="Proteomes" id="UP000014200">
    <property type="component" value="Unassembled WGS sequence"/>
</dbReference>
<feature type="transmembrane region" description="Helical" evidence="3">
    <location>
        <begin position="349"/>
        <end position="370"/>
    </location>
</feature>
<dbReference type="GeneID" id="82152053"/>
<evidence type="ECO:0000313" key="7">
    <source>
        <dbReference type="Proteomes" id="UP000310760"/>
    </source>
</evidence>
<dbReference type="RefSeq" id="WP_016277268.1">
    <property type="nucleotide sequence ID" value="NZ_CAONFL010000009.1"/>
</dbReference>
<evidence type="ECO:0000313" key="4">
    <source>
        <dbReference type="EMBL" id="EOS11226.1"/>
    </source>
</evidence>
<dbReference type="STRING" id="1235788.C802_02938"/>
<accession>R9I542</accession>
<keyword evidence="3" id="KW-0472">Membrane</keyword>
<reference evidence="4 6" key="1">
    <citation type="submission" date="2013-04" db="EMBL/GenBank/DDBJ databases">
        <title>The Genome Sequence of Bacteroides massiliensis dnLKV3.</title>
        <authorList>
            <consortium name="The Broad Institute Genomics Platform"/>
            <consortium name="The Broad Institute Genome Sequencing Center for Infectious Disease"/>
            <person name="Earl A."/>
            <person name="Xavier R."/>
            <person name="Kuhn K."/>
            <person name="Stappenbeck T."/>
            <person name="Walker B."/>
            <person name="Young S."/>
            <person name="Zeng Q."/>
            <person name="Gargeya S."/>
            <person name="Fitzgerald M."/>
            <person name="Haas B."/>
            <person name="Abouelleil A."/>
            <person name="Allen A.W."/>
            <person name="Alvarado L."/>
            <person name="Arachchi H.M."/>
            <person name="Berlin A.M."/>
            <person name="Chapman S.B."/>
            <person name="Gainer-Dewar J."/>
            <person name="Goldberg J."/>
            <person name="Griggs A."/>
            <person name="Gujja S."/>
            <person name="Hansen M."/>
            <person name="Howarth C."/>
            <person name="Imamovic A."/>
            <person name="Ireland A."/>
            <person name="Larimer J."/>
            <person name="McCowan C."/>
            <person name="Murphy C."/>
            <person name="Pearson M."/>
            <person name="Poon T.W."/>
            <person name="Priest M."/>
            <person name="Roberts A."/>
            <person name="Saif S."/>
            <person name="Shea T."/>
            <person name="Sisk P."/>
            <person name="Sykes S."/>
            <person name="Wortman J."/>
            <person name="Nusbaum C."/>
            <person name="Birren B."/>
        </authorList>
    </citation>
    <scope>NUCLEOTIDE SEQUENCE [LARGE SCALE GENOMIC DNA]</scope>
    <source>
        <strain evidence="6">dnLKV3</strain>
        <strain evidence="4">DnLKV3</strain>
    </source>
</reference>
<dbReference type="PATRIC" id="fig|1235788.3.peg.3010"/>
<protein>
    <recommendedName>
        <fullName evidence="8">Glycosyltransferase RgtA/B/C/D-like domain-containing protein</fullName>
    </recommendedName>
</protein>
<evidence type="ECO:0008006" key="8">
    <source>
        <dbReference type="Google" id="ProtNLM"/>
    </source>
</evidence>
<proteinExistence type="predicted"/>
<evidence type="ECO:0000256" key="2">
    <source>
        <dbReference type="ARBA" id="ARBA00022803"/>
    </source>
</evidence>
<dbReference type="PANTHER" id="PTHR44227:SF3">
    <property type="entry name" value="PROTEIN O-MANNOSYL-TRANSFERASE TMTC4"/>
    <property type="match status" value="1"/>
</dbReference>
<gene>
    <name evidence="4" type="ORF">C802_02938</name>
    <name evidence="5" type="ORF">E5339_10360</name>
</gene>
<feature type="transmembrane region" description="Helical" evidence="3">
    <location>
        <begin position="376"/>
        <end position="394"/>
    </location>
</feature>
<comment type="caution">
    <text evidence="4">The sequence shown here is derived from an EMBL/GenBank/DDBJ whole genome shotgun (WGS) entry which is preliminary data.</text>
</comment>
<keyword evidence="3" id="KW-0812">Transmembrane</keyword>
<keyword evidence="1" id="KW-0677">Repeat</keyword>
<name>R9I542_9BACT</name>
<feature type="transmembrane region" description="Helical" evidence="3">
    <location>
        <begin position="149"/>
        <end position="168"/>
    </location>
</feature>
<keyword evidence="6" id="KW-1185">Reference proteome</keyword>